<sequence>MTTARRSAATRDLHQGNVAFLESFAAKEAQRRAAKQKPTLTIEEHAAHRAQLADVLFIKPKYADETEINVTGIFRKWVRGRLESDDSKPQTRDDAGLRSLYVRTLQHQIMGQHP</sequence>
<evidence type="ECO:0000313" key="1">
    <source>
        <dbReference type="EMBL" id="CVL00269.1"/>
    </source>
</evidence>
<dbReference type="Proteomes" id="UP000184255">
    <property type="component" value="Unassembled WGS sequence"/>
</dbReference>
<dbReference type="EMBL" id="FCQH01000011">
    <property type="protein sequence ID" value="CVL00269.1"/>
    <property type="molecule type" value="Genomic_DNA"/>
</dbReference>
<comment type="caution">
    <text evidence="1">The sequence shown here is derived from an EMBL/GenBank/DDBJ whole genome shotgun (WGS) entry which is preliminary data.</text>
</comment>
<accession>A0A1L7TQS3</accession>
<proteinExistence type="predicted"/>
<organism evidence="1 2">
    <name type="scientific">Fusarium mangiferae</name>
    <name type="common">Mango malformation disease fungus</name>
    <dbReference type="NCBI Taxonomy" id="192010"/>
    <lineage>
        <taxon>Eukaryota</taxon>
        <taxon>Fungi</taxon>
        <taxon>Dikarya</taxon>
        <taxon>Ascomycota</taxon>
        <taxon>Pezizomycotina</taxon>
        <taxon>Sordariomycetes</taxon>
        <taxon>Hypocreomycetidae</taxon>
        <taxon>Hypocreales</taxon>
        <taxon>Nectriaceae</taxon>
        <taxon>Fusarium</taxon>
        <taxon>Fusarium fujikuroi species complex</taxon>
    </lineage>
</organism>
<reference evidence="2" key="1">
    <citation type="journal article" date="2016" name="Genome Biol. Evol.">
        <title>Comparative 'omics' of the Fusarium fujikuroi species complex highlights differences in genetic potential and metabolite synthesis.</title>
        <authorList>
            <person name="Niehaus E.-M."/>
            <person name="Muensterkoetter M."/>
            <person name="Proctor R.H."/>
            <person name="Brown D.W."/>
            <person name="Sharon A."/>
            <person name="Idan Y."/>
            <person name="Oren-Young L."/>
            <person name="Sieber C.M."/>
            <person name="Novak O."/>
            <person name="Pencik A."/>
            <person name="Tarkowska D."/>
            <person name="Hromadova K."/>
            <person name="Freeman S."/>
            <person name="Maymon M."/>
            <person name="Elazar M."/>
            <person name="Youssef S.A."/>
            <person name="El-Shabrawy E.S.M."/>
            <person name="Shalaby A.B.A."/>
            <person name="Houterman P."/>
            <person name="Brock N.L."/>
            <person name="Burkhardt I."/>
            <person name="Tsavkelova E.A."/>
            <person name="Dickschat J.S."/>
            <person name="Galuszka P."/>
            <person name="Gueldener U."/>
            <person name="Tudzynski B."/>
        </authorList>
    </citation>
    <scope>NUCLEOTIDE SEQUENCE [LARGE SCALE GENOMIC DNA]</scope>
    <source>
        <strain evidence="2">MRC7560</strain>
    </source>
</reference>
<dbReference type="RefSeq" id="XP_041686262.1">
    <property type="nucleotide sequence ID" value="XM_041820375.1"/>
</dbReference>
<dbReference type="GeneID" id="65089035"/>
<gene>
    <name evidence="1" type="ORF">FMAN_09776</name>
</gene>
<dbReference type="VEuPathDB" id="FungiDB:FMAN_09776"/>
<name>A0A1L7TQS3_FUSMA</name>
<evidence type="ECO:0000313" key="2">
    <source>
        <dbReference type="Proteomes" id="UP000184255"/>
    </source>
</evidence>
<protein>
    <submittedName>
        <fullName evidence="1">Uncharacterized protein</fullName>
    </submittedName>
</protein>
<keyword evidence="2" id="KW-1185">Reference proteome</keyword>
<dbReference type="AlphaFoldDB" id="A0A1L7TQS3"/>